<sequence>MSVPVLPHRRDLRRGDLVFPEEIHRIGRTLDFQFDCVSDQIQRELFGPELDTGRIGDWLDLYAAYDMALQDVVDHVDVTLCRDNGEEEHPFTYPLSRADRDVLRGEMEACCQRRTGRTLAQQYNHLLVQEEAEPPELTAGTRRIPVDKVSFTDELSECDGRLLFYVPVAFDPDAVFGTHVATAENDDWLNVYAVYDLDTGRPCPALDVTLVCGDGNEFAFRYPLTESEQAALLEKMDAYCREQAGMALADFRARYLAEAQQLHQAPGLAQL</sequence>
<accession>A0A6I2R9W3</accession>
<evidence type="ECO:0000313" key="1">
    <source>
        <dbReference type="EMBL" id="MSB22619.1"/>
    </source>
</evidence>
<dbReference type="Proteomes" id="UP000434475">
    <property type="component" value="Unassembled WGS sequence"/>
</dbReference>
<proteinExistence type="predicted"/>
<reference evidence="1 2" key="1">
    <citation type="journal article" date="2019" name="Nat. Med.">
        <title>A library of human gut bacterial isolates paired with longitudinal multiomics data enables mechanistic microbiome research.</title>
        <authorList>
            <person name="Poyet M."/>
            <person name="Groussin M."/>
            <person name="Gibbons S.M."/>
            <person name="Avila-Pacheco J."/>
            <person name="Jiang X."/>
            <person name="Kearney S.M."/>
            <person name="Perrotta A.R."/>
            <person name="Berdy B."/>
            <person name="Zhao S."/>
            <person name="Lieberman T.D."/>
            <person name="Swanson P.K."/>
            <person name="Smith M."/>
            <person name="Roesemann S."/>
            <person name="Alexander J.E."/>
            <person name="Rich S.A."/>
            <person name="Livny J."/>
            <person name="Vlamakis H."/>
            <person name="Clish C."/>
            <person name="Bullock K."/>
            <person name="Deik A."/>
            <person name="Scott J."/>
            <person name="Pierce K.A."/>
            <person name="Xavier R.J."/>
            <person name="Alm E.J."/>
        </authorList>
    </citation>
    <scope>NUCLEOTIDE SEQUENCE [LARGE SCALE GENOMIC DNA]</scope>
    <source>
        <strain evidence="1 2">BIOML-A2</strain>
    </source>
</reference>
<dbReference type="EMBL" id="WKPR01000047">
    <property type="protein sequence ID" value="MSB22619.1"/>
    <property type="molecule type" value="Genomic_DNA"/>
</dbReference>
<comment type="caution">
    <text evidence="1">The sequence shown here is derived from an EMBL/GenBank/DDBJ whole genome shotgun (WGS) entry which is preliminary data.</text>
</comment>
<gene>
    <name evidence="1" type="ORF">GKE97_24470</name>
</gene>
<organism evidence="1 2">
    <name type="scientific">Flavonifractor plautii</name>
    <name type="common">Fusobacterium plautii</name>
    <dbReference type="NCBI Taxonomy" id="292800"/>
    <lineage>
        <taxon>Bacteria</taxon>
        <taxon>Bacillati</taxon>
        <taxon>Bacillota</taxon>
        <taxon>Clostridia</taxon>
        <taxon>Eubacteriales</taxon>
        <taxon>Oscillospiraceae</taxon>
        <taxon>Flavonifractor</taxon>
    </lineage>
</organism>
<protein>
    <submittedName>
        <fullName evidence="1">Uncharacterized protein</fullName>
    </submittedName>
</protein>
<name>A0A6I2R9W3_FLAPL</name>
<dbReference type="RefSeq" id="WP_238047586.1">
    <property type="nucleotide sequence ID" value="NZ_JAKNGX010000085.1"/>
</dbReference>
<evidence type="ECO:0000313" key="2">
    <source>
        <dbReference type="Proteomes" id="UP000434475"/>
    </source>
</evidence>
<dbReference type="AlphaFoldDB" id="A0A6I2R9W3"/>